<name>A0AA40HUY0_CNENI</name>
<dbReference type="EC" id="2.7.11.24" evidence="3"/>
<comment type="catalytic activity">
    <reaction evidence="11">
        <text>L-threonyl-[protein] + ATP = O-phospho-L-threonyl-[protein] + ADP + H(+)</text>
        <dbReference type="Rhea" id="RHEA:46608"/>
        <dbReference type="Rhea" id="RHEA-COMP:11060"/>
        <dbReference type="Rhea" id="RHEA-COMP:11605"/>
        <dbReference type="ChEBI" id="CHEBI:15378"/>
        <dbReference type="ChEBI" id="CHEBI:30013"/>
        <dbReference type="ChEBI" id="CHEBI:30616"/>
        <dbReference type="ChEBI" id="CHEBI:61977"/>
        <dbReference type="ChEBI" id="CHEBI:456216"/>
        <dbReference type="EC" id="2.7.11.24"/>
    </reaction>
</comment>
<evidence type="ECO:0000256" key="10">
    <source>
        <dbReference type="ARBA" id="ARBA00023306"/>
    </source>
</evidence>
<sequence>MLLPDQQERIKGEGILKGVLSPGEEKREEAWEGGNLHDGWMERDFVFQGYLSEGLVTKWYRSPRLLLSPNNYTKAIDMWAAGCILAEMLTGRMLFAGAHELEQMQLILETIPVIREEDKDELLKVMPSFVSSTWEVKRPLRKLLPEVNSEAIDFLEKILTFNPMDRLTAEMGLQHPYMSPYSCPEDEPTSQHPFRIEDEIDDILLMAASQSQLSTWDRYPVSLSSDLEWRPDRCPDASEVQRDPRAGSAPAEDVQVDPRKDSQSSSGALPGAVALVHGALLRLQGGVAVLPGQAAVARRQAAPLLGAQAHPGPVALEAGGRRAPRRRRGRGRGRGPGRRGAPRGGRAGQPLPGDRAVGAEHAGRPGASQPAPRGARAPPAASPPGRPAPADGGGASPQFDLDVFISRALKLCTKPEDLPDNKLGDLNGTCIPECPADLVQTDTFSKERW</sequence>
<comment type="subcellular location">
    <subcellularLocation>
        <location evidence="1">Membrane</location>
        <location evidence="1">Caveola</location>
    </subcellularLocation>
</comment>
<dbReference type="InterPro" id="IPR000719">
    <property type="entry name" value="Prot_kinase_dom"/>
</dbReference>
<feature type="domain" description="Protein kinase" evidence="14">
    <location>
        <begin position="1"/>
        <end position="178"/>
    </location>
</feature>
<evidence type="ECO:0000256" key="12">
    <source>
        <dbReference type="ARBA" id="ARBA00048312"/>
    </source>
</evidence>
<evidence type="ECO:0000256" key="7">
    <source>
        <dbReference type="ARBA" id="ARBA00022741"/>
    </source>
</evidence>
<evidence type="ECO:0000313" key="15">
    <source>
        <dbReference type="EMBL" id="KAK1337795.1"/>
    </source>
</evidence>
<evidence type="ECO:0000256" key="8">
    <source>
        <dbReference type="ARBA" id="ARBA00022777"/>
    </source>
</evidence>
<comment type="similarity">
    <text evidence="2">Belongs to the protein kinase superfamily. CMGC Ser/Thr protein kinase family. MAP kinase subfamily.</text>
</comment>
<protein>
    <recommendedName>
        <fullName evidence="3">mitogen-activated protein kinase</fullName>
        <ecNumber evidence="3">2.7.11.24</ecNumber>
    </recommendedName>
</protein>
<proteinExistence type="inferred from homology"/>
<keyword evidence="5" id="KW-0597">Phosphoprotein</keyword>
<gene>
    <name evidence="15" type="ORF">QTO34_002430</name>
</gene>
<dbReference type="InterPro" id="IPR008350">
    <property type="entry name" value="MAPK_ERK3/4"/>
</dbReference>
<keyword evidence="16" id="KW-1185">Reference proteome</keyword>
<feature type="region of interest" description="Disordered" evidence="13">
    <location>
        <begin position="308"/>
        <end position="399"/>
    </location>
</feature>
<evidence type="ECO:0000256" key="1">
    <source>
        <dbReference type="ARBA" id="ARBA00004345"/>
    </source>
</evidence>
<keyword evidence="6" id="KW-0808">Transferase</keyword>
<evidence type="ECO:0000256" key="2">
    <source>
        <dbReference type="ARBA" id="ARBA00008832"/>
    </source>
</evidence>
<dbReference type="InterPro" id="IPR011009">
    <property type="entry name" value="Kinase-like_dom_sf"/>
</dbReference>
<evidence type="ECO:0000256" key="5">
    <source>
        <dbReference type="ARBA" id="ARBA00022553"/>
    </source>
</evidence>
<feature type="region of interest" description="Disordered" evidence="13">
    <location>
        <begin position="227"/>
        <end position="266"/>
    </location>
</feature>
<accession>A0AA40HUY0</accession>
<comment type="caution">
    <text evidence="15">The sequence shown here is derived from an EMBL/GenBank/DDBJ whole genome shotgun (WGS) entry which is preliminary data.</text>
</comment>
<organism evidence="15 16">
    <name type="scientific">Cnephaeus nilssonii</name>
    <name type="common">Northern bat</name>
    <name type="synonym">Eptesicus nilssonii</name>
    <dbReference type="NCBI Taxonomy" id="3371016"/>
    <lineage>
        <taxon>Eukaryota</taxon>
        <taxon>Metazoa</taxon>
        <taxon>Chordata</taxon>
        <taxon>Craniata</taxon>
        <taxon>Vertebrata</taxon>
        <taxon>Euteleostomi</taxon>
        <taxon>Mammalia</taxon>
        <taxon>Eutheria</taxon>
        <taxon>Laurasiatheria</taxon>
        <taxon>Chiroptera</taxon>
        <taxon>Yangochiroptera</taxon>
        <taxon>Vespertilionidae</taxon>
        <taxon>Cnephaeus</taxon>
    </lineage>
</organism>
<feature type="compositionally biased region" description="Low complexity" evidence="13">
    <location>
        <begin position="364"/>
        <end position="379"/>
    </location>
</feature>
<dbReference type="Gene3D" id="1.10.510.10">
    <property type="entry name" value="Transferase(Phosphotransferase) domain 1"/>
    <property type="match status" value="1"/>
</dbReference>
<dbReference type="AlphaFoldDB" id="A0AA40HUY0"/>
<dbReference type="Pfam" id="PF00069">
    <property type="entry name" value="Pkinase"/>
    <property type="match status" value="1"/>
</dbReference>
<dbReference type="PANTHER" id="PTHR24055">
    <property type="entry name" value="MITOGEN-ACTIVATED PROTEIN KINASE"/>
    <property type="match status" value="1"/>
</dbReference>
<evidence type="ECO:0000259" key="14">
    <source>
        <dbReference type="PROSITE" id="PS50011"/>
    </source>
</evidence>
<dbReference type="InterPro" id="IPR050117">
    <property type="entry name" value="MAPK"/>
</dbReference>
<dbReference type="GO" id="GO:0004707">
    <property type="term" value="F:MAP kinase activity"/>
    <property type="evidence" value="ECO:0007669"/>
    <property type="project" value="UniProtKB-EC"/>
</dbReference>
<evidence type="ECO:0000256" key="4">
    <source>
        <dbReference type="ARBA" id="ARBA00022527"/>
    </source>
</evidence>
<evidence type="ECO:0000256" key="3">
    <source>
        <dbReference type="ARBA" id="ARBA00012411"/>
    </source>
</evidence>
<keyword evidence="4" id="KW-0723">Serine/threonine-protein kinase</keyword>
<keyword evidence="10" id="KW-0131">Cell cycle</keyword>
<evidence type="ECO:0000256" key="9">
    <source>
        <dbReference type="ARBA" id="ARBA00022840"/>
    </source>
</evidence>
<reference evidence="15" key="1">
    <citation type="submission" date="2023-06" db="EMBL/GenBank/DDBJ databases">
        <title>Reference genome for the Northern bat (Eptesicus nilssonii), a most northern bat species.</title>
        <authorList>
            <person name="Laine V.N."/>
            <person name="Pulliainen A.T."/>
            <person name="Lilley T.M."/>
        </authorList>
    </citation>
    <scope>NUCLEOTIDE SEQUENCE</scope>
    <source>
        <strain evidence="15">BLF_Eptnil</strain>
        <tissue evidence="15">Kidney</tissue>
    </source>
</reference>
<evidence type="ECO:0000313" key="16">
    <source>
        <dbReference type="Proteomes" id="UP001177744"/>
    </source>
</evidence>
<dbReference type="Proteomes" id="UP001177744">
    <property type="component" value="Unassembled WGS sequence"/>
</dbReference>
<dbReference type="GO" id="GO:0005524">
    <property type="term" value="F:ATP binding"/>
    <property type="evidence" value="ECO:0007669"/>
    <property type="project" value="UniProtKB-KW"/>
</dbReference>
<dbReference type="GO" id="GO:0005901">
    <property type="term" value="C:caveola"/>
    <property type="evidence" value="ECO:0007669"/>
    <property type="project" value="UniProtKB-SubCell"/>
</dbReference>
<keyword evidence="7" id="KW-0547">Nucleotide-binding</keyword>
<comment type="catalytic activity">
    <reaction evidence="12">
        <text>L-seryl-[protein] + ATP = O-phospho-L-seryl-[protein] + ADP + H(+)</text>
        <dbReference type="Rhea" id="RHEA:17989"/>
        <dbReference type="Rhea" id="RHEA-COMP:9863"/>
        <dbReference type="Rhea" id="RHEA-COMP:11604"/>
        <dbReference type="ChEBI" id="CHEBI:15378"/>
        <dbReference type="ChEBI" id="CHEBI:29999"/>
        <dbReference type="ChEBI" id="CHEBI:30616"/>
        <dbReference type="ChEBI" id="CHEBI:83421"/>
        <dbReference type="ChEBI" id="CHEBI:456216"/>
        <dbReference type="EC" id="2.7.11.24"/>
    </reaction>
</comment>
<evidence type="ECO:0000256" key="11">
    <source>
        <dbReference type="ARBA" id="ARBA00047592"/>
    </source>
</evidence>
<dbReference type="PRINTS" id="PR01771">
    <property type="entry name" value="ERK3ERK4MAPK"/>
</dbReference>
<keyword evidence="9" id="KW-0067">ATP-binding</keyword>
<dbReference type="PROSITE" id="PS50011">
    <property type="entry name" value="PROTEIN_KINASE_DOM"/>
    <property type="match status" value="1"/>
</dbReference>
<evidence type="ECO:0000256" key="13">
    <source>
        <dbReference type="SAM" id="MobiDB-lite"/>
    </source>
</evidence>
<dbReference type="EMBL" id="JAULJE010000011">
    <property type="protein sequence ID" value="KAK1337795.1"/>
    <property type="molecule type" value="Genomic_DNA"/>
</dbReference>
<dbReference type="SUPFAM" id="SSF56112">
    <property type="entry name" value="Protein kinase-like (PK-like)"/>
    <property type="match status" value="1"/>
</dbReference>
<dbReference type="SMART" id="SM00220">
    <property type="entry name" value="S_TKc"/>
    <property type="match status" value="1"/>
</dbReference>
<keyword evidence="8" id="KW-0418">Kinase</keyword>
<feature type="compositionally biased region" description="Basic and acidic residues" evidence="13">
    <location>
        <begin position="227"/>
        <end position="245"/>
    </location>
</feature>
<dbReference type="FunFam" id="1.10.510.10:FF:000624">
    <property type="entry name" value="Mitogen-activated protein kinase"/>
    <property type="match status" value="1"/>
</dbReference>
<evidence type="ECO:0000256" key="6">
    <source>
        <dbReference type="ARBA" id="ARBA00022679"/>
    </source>
</evidence>
<feature type="compositionally biased region" description="Basic residues" evidence="13">
    <location>
        <begin position="322"/>
        <end position="341"/>
    </location>
</feature>
<dbReference type="GO" id="GO:0060341">
    <property type="term" value="P:regulation of cellular localization"/>
    <property type="evidence" value="ECO:0007669"/>
    <property type="project" value="UniProtKB-ARBA"/>
</dbReference>